<dbReference type="CDD" id="cd07505">
    <property type="entry name" value="HAD_BPGM-like"/>
    <property type="match status" value="1"/>
</dbReference>
<dbReference type="SUPFAM" id="SSF56784">
    <property type="entry name" value="HAD-like"/>
    <property type="match status" value="1"/>
</dbReference>
<dbReference type="Gene3D" id="3.40.50.1000">
    <property type="entry name" value="HAD superfamily/HAD-like"/>
    <property type="match status" value="1"/>
</dbReference>
<gene>
    <name evidence="1" type="ORF">A3P64_00225</name>
    <name evidence="2" type="ORF">A3Q24_07065</name>
</gene>
<dbReference type="InterPro" id="IPR023198">
    <property type="entry name" value="PGP-like_dom2"/>
</dbReference>
<organism evidence="2 3">
    <name type="scientific">Lactobacillus johnsonii</name>
    <dbReference type="NCBI Taxonomy" id="33959"/>
    <lineage>
        <taxon>Bacteria</taxon>
        <taxon>Bacillati</taxon>
        <taxon>Bacillota</taxon>
        <taxon>Bacilli</taxon>
        <taxon>Lactobacillales</taxon>
        <taxon>Lactobacillaceae</taxon>
        <taxon>Lactobacillus</taxon>
    </lineage>
</organism>
<dbReference type="EMBL" id="NIBB01000001">
    <property type="protein sequence ID" value="PAB53837.1"/>
    <property type="molecule type" value="Genomic_DNA"/>
</dbReference>
<dbReference type="Gene3D" id="1.10.150.240">
    <property type="entry name" value="Putative phosphatase, domain 2"/>
    <property type="match status" value="1"/>
</dbReference>
<dbReference type="NCBIfam" id="TIGR01509">
    <property type="entry name" value="HAD-SF-IA-v3"/>
    <property type="match status" value="1"/>
</dbReference>
<evidence type="ECO:0000313" key="4">
    <source>
        <dbReference type="Proteomes" id="UP000216448"/>
    </source>
</evidence>
<dbReference type="AlphaFoldDB" id="A0A1Z1N5N5"/>
<dbReference type="PRINTS" id="PR00413">
    <property type="entry name" value="HADHALOGNASE"/>
</dbReference>
<name>A0A1Z1N5N5_LACJH</name>
<dbReference type="InterPro" id="IPR041492">
    <property type="entry name" value="HAD_2"/>
</dbReference>
<dbReference type="SFLD" id="SFLDG01129">
    <property type="entry name" value="C1.5:_HAD__Beta-PGM__Phosphata"/>
    <property type="match status" value="1"/>
</dbReference>
<proteinExistence type="predicted"/>
<evidence type="ECO:0000313" key="2">
    <source>
        <dbReference type="EMBL" id="PAB54785.1"/>
    </source>
</evidence>
<dbReference type="GO" id="GO:0016787">
    <property type="term" value="F:hydrolase activity"/>
    <property type="evidence" value="ECO:0007669"/>
    <property type="project" value="UniProtKB-KW"/>
</dbReference>
<dbReference type="Proteomes" id="UP000216448">
    <property type="component" value="Unassembled WGS sequence"/>
</dbReference>
<sequence>MKVEDIADPIEGIIFDMDGLLVNSEKLYWDANIVAAKEANLDIPDDSYLKLVGSSVKEMEDFYHRHFKTEADRDKFIKRTDDLVWKWTDEGKLKLQPGVREALAVFKEKNIKLSIASSNYENVIVHNLDVLKIKDYFDFYLSYKDVESGNIQAKPAPDIYLLAAKKMQLPKENLLVFEDSSTGVAAASAASLKCVMVPDLKQPTNLDKDKATLICKDFYAFLEKIK</sequence>
<protein>
    <submittedName>
        <fullName evidence="2">Hydrolase</fullName>
    </submittedName>
</protein>
<dbReference type="PANTHER" id="PTHR18901:SF38">
    <property type="entry name" value="PSEUDOURIDINE-5'-PHOSPHATASE"/>
    <property type="match status" value="1"/>
</dbReference>
<accession>A0A1Z1N5N5</accession>
<evidence type="ECO:0000313" key="1">
    <source>
        <dbReference type="EMBL" id="PAB53837.1"/>
    </source>
</evidence>
<dbReference type="InterPro" id="IPR023214">
    <property type="entry name" value="HAD_sf"/>
</dbReference>
<dbReference type="RefSeq" id="WP_087712859.1">
    <property type="nucleotide sequence ID" value="NZ_CP021703.1"/>
</dbReference>
<dbReference type="InterPro" id="IPR036412">
    <property type="entry name" value="HAD-like_sf"/>
</dbReference>
<dbReference type="PANTHER" id="PTHR18901">
    <property type="entry name" value="2-DEOXYGLUCOSE-6-PHOSPHATE PHOSPHATASE 2"/>
    <property type="match status" value="1"/>
</dbReference>
<dbReference type="Proteomes" id="UP000216008">
    <property type="component" value="Unassembled WGS sequence"/>
</dbReference>
<comment type="caution">
    <text evidence="2">The sequence shown here is derived from an EMBL/GenBank/DDBJ whole genome shotgun (WGS) entry which is preliminary data.</text>
</comment>
<keyword evidence="2" id="KW-0378">Hydrolase</keyword>
<reference evidence="3 4" key="1">
    <citation type="submission" date="2017-05" db="EMBL/GenBank/DDBJ databases">
        <title>Lactobacillus johnsonii from commercial turkeys.</title>
        <authorList>
            <person name="Johnson T.J."/>
            <person name="Youmans B."/>
        </authorList>
    </citation>
    <scope>NUCLEOTIDE SEQUENCE [LARGE SCALE GENOMIC DNA]</scope>
    <source>
        <strain evidence="2 3">UMNLJ114</strain>
        <strain evidence="1 4">UMNLJ54</strain>
    </source>
</reference>
<dbReference type="EMBL" id="NIBD01000033">
    <property type="protein sequence ID" value="PAB54785.1"/>
    <property type="molecule type" value="Genomic_DNA"/>
</dbReference>
<evidence type="ECO:0000313" key="3">
    <source>
        <dbReference type="Proteomes" id="UP000216008"/>
    </source>
</evidence>
<dbReference type="Pfam" id="PF13419">
    <property type="entry name" value="HAD_2"/>
    <property type="match status" value="1"/>
</dbReference>
<dbReference type="SFLD" id="SFLDS00003">
    <property type="entry name" value="Haloacid_Dehalogenase"/>
    <property type="match status" value="1"/>
</dbReference>
<dbReference type="InterPro" id="IPR006439">
    <property type="entry name" value="HAD-SF_hydro_IA"/>
</dbReference>